<evidence type="ECO:0000313" key="2">
    <source>
        <dbReference type="EMBL" id="KAK8482736.1"/>
    </source>
</evidence>
<sequence length="153" mass="16562">MSRFTTLLFRRVGGTWEPQLMHRFTEITSAIPLPSIQKGEQPLNKKALRGLFFIYYISLKVGRNALGLSPDQDPLLLSLPMLLRPVPQPPTLIDASWGDCSLWQQGAQELTIGMLRAPDPRGTRDDDGSTATGAAGGTAASARISPHSGFGFG</sequence>
<name>A0ABR1ZPW4_9ROSI</name>
<comment type="caution">
    <text evidence="2">The sequence shown here is derived from an EMBL/GenBank/DDBJ whole genome shotgun (WGS) entry which is preliminary data.</text>
</comment>
<protein>
    <submittedName>
        <fullName evidence="2">Uncharacterized protein</fullName>
    </submittedName>
</protein>
<evidence type="ECO:0000313" key="3">
    <source>
        <dbReference type="Proteomes" id="UP001396334"/>
    </source>
</evidence>
<proteinExistence type="predicted"/>
<feature type="compositionally biased region" description="Low complexity" evidence="1">
    <location>
        <begin position="129"/>
        <end position="143"/>
    </location>
</feature>
<feature type="region of interest" description="Disordered" evidence="1">
    <location>
        <begin position="117"/>
        <end position="153"/>
    </location>
</feature>
<gene>
    <name evidence="2" type="ORF">V6N11_055072</name>
</gene>
<dbReference type="Proteomes" id="UP001396334">
    <property type="component" value="Unassembled WGS sequence"/>
</dbReference>
<evidence type="ECO:0000256" key="1">
    <source>
        <dbReference type="SAM" id="MobiDB-lite"/>
    </source>
</evidence>
<keyword evidence="3" id="KW-1185">Reference proteome</keyword>
<reference evidence="2 3" key="1">
    <citation type="journal article" date="2024" name="G3 (Bethesda)">
        <title>Genome assembly of Hibiscus sabdariffa L. provides insights into metabolisms of medicinal natural products.</title>
        <authorList>
            <person name="Kim T."/>
        </authorList>
    </citation>
    <scope>NUCLEOTIDE SEQUENCE [LARGE SCALE GENOMIC DNA]</scope>
    <source>
        <strain evidence="2">TK-2024</strain>
        <tissue evidence="2">Old leaves</tissue>
    </source>
</reference>
<accession>A0ABR1ZPW4</accession>
<feature type="compositionally biased region" description="Basic and acidic residues" evidence="1">
    <location>
        <begin position="118"/>
        <end position="127"/>
    </location>
</feature>
<dbReference type="EMBL" id="JBBPBN010000740">
    <property type="protein sequence ID" value="KAK8482736.1"/>
    <property type="molecule type" value="Genomic_DNA"/>
</dbReference>
<organism evidence="2 3">
    <name type="scientific">Hibiscus sabdariffa</name>
    <name type="common">roselle</name>
    <dbReference type="NCBI Taxonomy" id="183260"/>
    <lineage>
        <taxon>Eukaryota</taxon>
        <taxon>Viridiplantae</taxon>
        <taxon>Streptophyta</taxon>
        <taxon>Embryophyta</taxon>
        <taxon>Tracheophyta</taxon>
        <taxon>Spermatophyta</taxon>
        <taxon>Magnoliopsida</taxon>
        <taxon>eudicotyledons</taxon>
        <taxon>Gunneridae</taxon>
        <taxon>Pentapetalae</taxon>
        <taxon>rosids</taxon>
        <taxon>malvids</taxon>
        <taxon>Malvales</taxon>
        <taxon>Malvaceae</taxon>
        <taxon>Malvoideae</taxon>
        <taxon>Hibiscus</taxon>
    </lineage>
</organism>